<dbReference type="EnsemblMetazoa" id="GAUT006157-RA">
    <property type="protein sequence ID" value="GAUT006157-PA"/>
    <property type="gene ID" value="GAUT006157"/>
</dbReference>
<name>A0A1A9UIN4_GLOAU</name>
<proteinExistence type="predicted"/>
<sequence length="173" mass="20049">MKSSICPSAHLLQALSEVQSETYRFHFNRVDSCHMACKCVCVCVSAQAPGCLYYKQQQQQQQQQHLLIYDATAVTHLNIECKLFSLLLFCIGWLFSQWKPENLRFYIMGILHVDICCYCCLNKFKYHKHPAPTSLPNTQELLHNNAGRDVIIYVTAPMKFKGRNGKKERKNMK</sequence>
<dbReference type="AlphaFoldDB" id="A0A1A9UIN4"/>
<evidence type="ECO:0000313" key="1">
    <source>
        <dbReference type="EnsemblMetazoa" id="GAUT006157-PA"/>
    </source>
</evidence>
<dbReference type="Proteomes" id="UP000078200">
    <property type="component" value="Unassembled WGS sequence"/>
</dbReference>
<evidence type="ECO:0000313" key="2">
    <source>
        <dbReference type="Proteomes" id="UP000078200"/>
    </source>
</evidence>
<reference evidence="1" key="1">
    <citation type="submission" date="2020-05" db="UniProtKB">
        <authorList>
            <consortium name="EnsemblMetazoa"/>
        </authorList>
    </citation>
    <scope>IDENTIFICATION</scope>
    <source>
        <strain evidence="1">TTRI</strain>
    </source>
</reference>
<protein>
    <submittedName>
        <fullName evidence="1">Uncharacterized protein</fullName>
    </submittedName>
</protein>
<keyword evidence="2" id="KW-1185">Reference proteome</keyword>
<organism evidence="1 2">
    <name type="scientific">Glossina austeni</name>
    <name type="common">Savannah tsetse fly</name>
    <dbReference type="NCBI Taxonomy" id="7395"/>
    <lineage>
        <taxon>Eukaryota</taxon>
        <taxon>Metazoa</taxon>
        <taxon>Ecdysozoa</taxon>
        <taxon>Arthropoda</taxon>
        <taxon>Hexapoda</taxon>
        <taxon>Insecta</taxon>
        <taxon>Pterygota</taxon>
        <taxon>Neoptera</taxon>
        <taxon>Endopterygota</taxon>
        <taxon>Diptera</taxon>
        <taxon>Brachycera</taxon>
        <taxon>Muscomorpha</taxon>
        <taxon>Hippoboscoidea</taxon>
        <taxon>Glossinidae</taxon>
        <taxon>Glossina</taxon>
    </lineage>
</organism>
<dbReference type="VEuPathDB" id="VectorBase:GAUT006157"/>
<accession>A0A1A9UIN4</accession>